<dbReference type="EMBL" id="MN740152">
    <property type="protein sequence ID" value="QHT89845.1"/>
    <property type="molecule type" value="Genomic_DNA"/>
</dbReference>
<dbReference type="AlphaFoldDB" id="A0A6C0IBT1"/>
<evidence type="ECO:0000313" key="1">
    <source>
        <dbReference type="EMBL" id="QHT89845.1"/>
    </source>
</evidence>
<protein>
    <recommendedName>
        <fullName evidence="2">Glycosyltransferase</fullName>
    </recommendedName>
</protein>
<organism evidence="1">
    <name type="scientific">viral metagenome</name>
    <dbReference type="NCBI Taxonomy" id="1070528"/>
    <lineage>
        <taxon>unclassified sequences</taxon>
        <taxon>metagenomes</taxon>
        <taxon>organismal metagenomes</taxon>
    </lineage>
</organism>
<name>A0A6C0IBT1_9ZZZZ</name>
<sequence>MNIEILKNTLIEYEIEELGIPYLGNLYDKIFQIAVWATQSNPKRPRQLWFGYTDSEKLQASLPDETRCRIIPMSSERVQLWLERGPFDALLLEAIHNPNNTLNGFWSMRGEYKALSFGEWNLWIWKSNQPGLKLFALDHHPSVIFYAKRILRPLGIRVDFTWLADRRPTINDAIPSQEPPFMNSPTIYDIPYNMPLDAAFKSRILAQKYDGVLTSHSLVTAYRFKDLGLPHFHINSTRFGNGWITNTPKHEYLITEINKLFNAKRLKVISNNLGDQAYFKSYFPNISPEQAHYIPSLCESPYRIRAKSPNSPRFLIWDPRQVLIKEETSMFMKDLYLRLYTQYGQIIESHAILISQRANYLPEGYLDAYTAIIHIPYNISTMSIFEQTGAAIPVWVPSPKLLKKLWSAPNEPNELSWTVFDEDVPNKIDWENGRDPAIIDRWIQKADFYQENMKSIITFDSIEDIAGRILDVNYNQLIKEAHAVSQAIREDVTQEWESVFR</sequence>
<accession>A0A6C0IBT1</accession>
<reference evidence="1" key="1">
    <citation type="journal article" date="2020" name="Nature">
        <title>Giant virus diversity and host interactions through global metagenomics.</title>
        <authorList>
            <person name="Schulz F."/>
            <person name="Roux S."/>
            <person name="Paez-Espino D."/>
            <person name="Jungbluth S."/>
            <person name="Walsh D.A."/>
            <person name="Denef V.J."/>
            <person name="McMahon K.D."/>
            <person name="Konstantinidis K.T."/>
            <person name="Eloe-Fadrosh E.A."/>
            <person name="Kyrpides N.C."/>
            <person name="Woyke T."/>
        </authorList>
    </citation>
    <scope>NUCLEOTIDE SEQUENCE</scope>
    <source>
        <strain evidence="1">GVMAG-M-3300023184-62</strain>
    </source>
</reference>
<proteinExistence type="predicted"/>
<evidence type="ECO:0008006" key="2">
    <source>
        <dbReference type="Google" id="ProtNLM"/>
    </source>
</evidence>